<evidence type="ECO:0000256" key="2">
    <source>
        <dbReference type="ARBA" id="ARBA00022827"/>
    </source>
</evidence>
<evidence type="ECO:0000256" key="1">
    <source>
        <dbReference type="ARBA" id="ARBA00022630"/>
    </source>
</evidence>
<dbReference type="Pfam" id="PF00743">
    <property type="entry name" value="FMO-like"/>
    <property type="match status" value="1"/>
</dbReference>
<dbReference type="GO" id="GO:0050660">
    <property type="term" value="F:flavin adenine dinucleotide binding"/>
    <property type="evidence" value="ECO:0007669"/>
    <property type="project" value="InterPro"/>
</dbReference>
<dbReference type="GO" id="GO:0004499">
    <property type="term" value="F:N,N-dimethylaniline monooxygenase activity"/>
    <property type="evidence" value="ECO:0007669"/>
    <property type="project" value="InterPro"/>
</dbReference>
<sequence>MRSDLSSLDAALPTTVEGTAATKDVPVSGGAPETTEQARRRAETWLHGFEDALRSGDATRISRLFHAECHWRDVLAFTWHFSSAQGRDAIAKALVAEQDRVDARAFHVPNARLQPRTVTRLGVDSVEAIFAFETTFGTGAGLLRLSTSRDDGETRAWLLSTTLESLRGHEERVGANRPSGAAYSRNFGGDNWADMRRRAIAYEDRNPTVLVIGGAQAGLSIAARLNQLGVDTLVVERWNRIGDSWRRRYHSLALHNSTHINHLPYMDFPPTWPLYIPKDMLANWFEFYADAMEINCWVGTEFVGGSWDEDEGRWTARLRRADGSERVVRPRHLVFANGVSSFPMVPNLPGLGEFAGEIMHAEEFNTGAAWTGKRALVLGTGSSGNDIALDLHSNGVRTALIQRGSTTVVSIDPSARLNESVWDEGGALDDSDLIVASAPPALVIAGYKAVTKRMAKLDENLIAGLKAIGFKHDFGDDETGHQMKYFRRGGGYNLDAGSSALLIKGELGLLQYDRIERFVAKGVRLKDGTTVSADLIVLATGYYPQEELVRRTLGEEMAQRIGPVWGIDKDGELGNMYKRTPQPGVWFIAGGLPQCRINSKYLALQIKAMEIGILQPLGTNDHRA</sequence>
<dbReference type="SUPFAM" id="SSF54427">
    <property type="entry name" value="NTF2-like"/>
    <property type="match status" value="1"/>
</dbReference>
<dbReference type="OrthoDB" id="9808049at2"/>
<evidence type="ECO:0000313" key="5">
    <source>
        <dbReference type="EMBL" id="TNC12720.1"/>
    </source>
</evidence>
<dbReference type="EMBL" id="VDDA01000005">
    <property type="protein sequence ID" value="TNC12720.1"/>
    <property type="molecule type" value="Genomic_DNA"/>
</dbReference>
<dbReference type="InterPro" id="IPR050982">
    <property type="entry name" value="Auxin_biosynth/cation_transpt"/>
</dbReference>
<dbReference type="Proteomes" id="UP000305267">
    <property type="component" value="Unassembled WGS sequence"/>
</dbReference>
<name>A0A5C4LH74_9HYPH</name>
<dbReference type="InterPro" id="IPR020946">
    <property type="entry name" value="Flavin_mOase-like"/>
</dbReference>
<gene>
    <name evidence="5" type="ORF">FF100_13705</name>
</gene>
<dbReference type="RefSeq" id="WP_139036259.1">
    <property type="nucleotide sequence ID" value="NZ_VDDA01000005.1"/>
</dbReference>
<dbReference type="InterPro" id="IPR036188">
    <property type="entry name" value="FAD/NAD-bd_sf"/>
</dbReference>
<keyword evidence="3" id="KW-0560">Oxidoreductase</keyword>
<evidence type="ECO:0000313" key="6">
    <source>
        <dbReference type="Proteomes" id="UP000305267"/>
    </source>
</evidence>
<keyword evidence="6" id="KW-1185">Reference proteome</keyword>
<evidence type="ECO:0000256" key="4">
    <source>
        <dbReference type="SAM" id="MobiDB-lite"/>
    </source>
</evidence>
<dbReference type="PANTHER" id="PTHR43539">
    <property type="entry name" value="FLAVIN-BINDING MONOOXYGENASE-LIKE PROTEIN (AFU_ORTHOLOGUE AFUA_4G09220)"/>
    <property type="match status" value="1"/>
</dbReference>
<reference evidence="5 6" key="1">
    <citation type="submission" date="2019-06" db="EMBL/GenBank/DDBJ databases">
        <title>Genome of Methylobacterium sp. 17Sr1-39.</title>
        <authorList>
            <person name="Seo T."/>
        </authorList>
    </citation>
    <scope>NUCLEOTIDE SEQUENCE [LARGE SCALE GENOMIC DNA]</scope>
    <source>
        <strain evidence="5 6">17Sr1-39</strain>
    </source>
</reference>
<proteinExistence type="predicted"/>
<dbReference type="SUPFAM" id="SSF51905">
    <property type="entry name" value="FAD/NAD(P)-binding domain"/>
    <property type="match status" value="1"/>
</dbReference>
<keyword evidence="1" id="KW-0285">Flavoprotein</keyword>
<dbReference type="AlphaFoldDB" id="A0A5C4LH74"/>
<keyword evidence="2" id="KW-0274">FAD</keyword>
<accession>A0A5C4LH74</accession>
<feature type="region of interest" description="Disordered" evidence="4">
    <location>
        <begin position="12"/>
        <end position="37"/>
    </location>
</feature>
<protein>
    <submittedName>
        <fullName evidence="5">NAD(P)/FAD-dependent oxidoreductase</fullName>
    </submittedName>
</protein>
<organism evidence="5 6">
    <name type="scientific">Methylobacterium terricola</name>
    <dbReference type="NCBI Taxonomy" id="2583531"/>
    <lineage>
        <taxon>Bacteria</taxon>
        <taxon>Pseudomonadati</taxon>
        <taxon>Pseudomonadota</taxon>
        <taxon>Alphaproteobacteria</taxon>
        <taxon>Hyphomicrobiales</taxon>
        <taxon>Methylobacteriaceae</taxon>
        <taxon>Methylobacterium</taxon>
    </lineage>
</organism>
<dbReference type="PANTHER" id="PTHR43539:SF68">
    <property type="entry name" value="FLAVIN-BINDING MONOOXYGENASE-LIKE PROTEIN (AFU_ORTHOLOGUE AFUA_4G09220)"/>
    <property type="match status" value="1"/>
</dbReference>
<dbReference type="Gene3D" id="3.50.50.60">
    <property type="entry name" value="FAD/NAD(P)-binding domain"/>
    <property type="match status" value="2"/>
</dbReference>
<dbReference type="GO" id="GO:0050661">
    <property type="term" value="F:NADP binding"/>
    <property type="evidence" value="ECO:0007669"/>
    <property type="project" value="InterPro"/>
</dbReference>
<comment type="caution">
    <text evidence="5">The sequence shown here is derived from an EMBL/GenBank/DDBJ whole genome shotgun (WGS) entry which is preliminary data.</text>
</comment>
<evidence type="ECO:0000256" key="3">
    <source>
        <dbReference type="ARBA" id="ARBA00023002"/>
    </source>
</evidence>
<dbReference type="InterPro" id="IPR032710">
    <property type="entry name" value="NTF2-like_dom_sf"/>
</dbReference>